<dbReference type="CDD" id="cd17917">
    <property type="entry name" value="DEXHc_RHA-like"/>
    <property type="match status" value="1"/>
</dbReference>
<feature type="domain" description="Helicase C-terminal" evidence="9">
    <location>
        <begin position="285"/>
        <end position="453"/>
    </location>
</feature>
<protein>
    <recommendedName>
        <fullName evidence="2">RNA helicase</fullName>
        <ecNumber evidence="2">3.6.4.13</ecNumber>
    </recommendedName>
</protein>
<evidence type="ECO:0000259" key="9">
    <source>
        <dbReference type="PROSITE" id="PS51194"/>
    </source>
</evidence>
<dbReference type="InterPro" id="IPR001650">
    <property type="entry name" value="Helicase_C-like"/>
</dbReference>
<keyword evidence="3" id="KW-0547">Nucleotide-binding</keyword>
<evidence type="ECO:0000256" key="4">
    <source>
        <dbReference type="ARBA" id="ARBA00022801"/>
    </source>
</evidence>
<evidence type="ECO:0000256" key="5">
    <source>
        <dbReference type="ARBA" id="ARBA00022806"/>
    </source>
</evidence>
<sequence>MSNDVGILDTTGKNLNPLNGLPYSDNYKTLAQIWSKFPAYKTAKKIIDDISNHQVILVISGTGSGKTVLIPKYMLHAFNYNKDTRIVVTLPKRIIAKSAAEFAAETLDVKLGEQVGYQFKGEKKKSDKTNLLYATDGTIVSMLIKDPYLKDFDAVIIDEAHERKVQIDFLLYLLRETIKLRPTFKLVIMSATIDETIFKNYFSDMKFINVNVGSATNYPIKSIFLDKSISQNEYIKEGNRIINEIIRTDIITKSNMIKAHDILFFVTSINETLDFCTNFDSPNNNLNKNVFCIEVYAGISEKNQLLAQDRDQYKLINVPEIVFARNLNNTNTSELSLNKPDEVISNKYDRKLVIATNVAESSLTIDGIKYVIDAGYELSSYYNPLYRAKILEKQLISQAQAKQRMGRAGRTESGICYHLYTEDTFTNGMKKFPEPDILTSNIYGECLRLLALPEVITIDNLRGMLNNFIQPPTKKYVDSFIDTLQKLNLVDSNKITKLGEIIVETQTDPIDGVCLLLAYKLNCMREVASVISLLDVMKNNMGELFIKPKMPEKEDNSNYRRLMDKYKKSIKKLNHPYGDHIVLYKIINKYRSLRNKNKEKLNQWAYEKFIKLNVLNRAHEQYHKLKNNCLKIFENQDKQSESNDDINFEEIKKFELADKILLCFIYGNKLLNAAHLDKKSNSNSNSDSYITEYGELKNVTISKDSFINFLDSSPRNVIYGELFGTNNNYDLNIVSKIPTKLDEITNKIKLNA</sequence>
<dbReference type="PANTHER" id="PTHR18934:SF91">
    <property type="entry name" value="PRE-MRNA-SPLICING FACTOR ATP-DEPENDENT RNA HELICASE PRP16"/>
    <property type="match status" value="1"/>
</dbReference>
<evidence type="ECO:0000256" key="6">
    <source>
        <dbReference type="ARBA" id="ARBA00022840"/>
    </source>
</evidence>
<comment type="similarity">
    <text evidence="1">Belongs to the DEAD box helicase family. DEAH subfamily.</text>
</comment>
<evidence type="ECO:0000256" key="1">
    <source>
        <dbReference type="ARBA" id="ARBA00008792"/>
    </source>
</evidence>
<dbReference type="PROSITE" id="PS51192">
    <property type="entry name" value="HELICASE_ATP_BIND_1"/>
    <property type="match status" value="1"/>
</dbReference>
<proteinExistence type="inferred from homology"/>
<evidence type="ECO:0000256" key="2">
    <source>
        <dbReference type="ARBA" id="ARBA00012552"/>
    </source>
</evidence>
<dbReference type="GO" id="GO:0016787">
    <property type="term" value="F:hydrolase activity"/>
    <property type="evidence" value="ECO:0007669"/>
    <property type="project" value="UniProtKB-KW"/>
</dbReference>
<dbReference type="GO" id="GO:0003724">
    <property type="term" value="F:RNA helicase activity"/>
    <property type="evidence" value="ECO:0007669"/>
    <property type="project" value="UniProtKB-EC"/>
</dbReference>
<organism evidence="10">
    <name type="scientific">Terrestrivirus sp</name>
    <dbReference type="NCBI Taxonomy" id="2487775"/>
    <lineage>
        <taxon>Viruses</taxon>
        <taxon>Varidnaviria</taxon>
        <taxon>Bamfordvirae</taxon>
        <taxon>Nucleocytoviricota</taxon>
        <taxon>Megaviricetes</taxon>
        <taxon>Imitervirales</taxon>
        <taxon>Mimiviridae</taxon>
        <taxon>Klosneuvirinae</taxon>
    </lineage>
</organism>
<dbReference type="InterPro" id="IPR011545">
    <property type="entry name" value="DEAD/DEAH_box_helicase_dom"/>
</dbReference>
<reference evidence="10" key="1">
    <citation type="submission" date="2018-10" db="EMBL/GenBank/DDBJ databases">
        <title>Hidden diversity of soil giant viruses.</title>
        <authorList>
            <person name="Schulz F."/>
            <person name="Alteio L."/>
            <person name="Goudeau D."/>
            <person name="Ryan E.M."/>
            <person name="Malmstrom R.R."/>
            <person name="Blanchard J."/>
            <person name="Woyke T."/>
        </authorList>
    </citation>
    <scope>NUCLEOTIDE SEQUENCE</scope>
    <source>
        <strain evidence="10">TEV1</strain>
    </source>
</reference>
<dbReference type="EMBL" id="MK071984">
    <property type="protein sequence ID" value="AYV76414.1"/>
    <property type="molecule type" value="Genomic_DNA"/>
</dbReference>
<keyword evidence="5 10" id="KW-0347">Helicase</keyword>
<dbReference type="Pfam" id="PF00270">
    <property type="entry name" value="DEAD"/>
    <property type="match status" value="1"/>
</dbReference>
<dbReference type="SUPFAM" id="SSF52540">
    <property type="entry name" value="P-loop containing nucleoside triphosphate hydrolases"/>
    <property type="match status" value="1"/>
</dbReference>
<keyword evidence="4" id="KW-0378">Hydrolase</keyword>
<feature type="domain" description="Helicase ATP-binding" evidence="8">
    <location>
        <begin position="47"/>
        <end position="211"/>
    </location>
</feature>
<accession>A0A3G4ZQ15</accession>
<dbReference type="Pfam" id="PF00271">
    <property type="entry name" value="Helicase_C"/>
    <property type="match status" value="1"/>
</dbReference>
<evidence type="ECO:0000256" key="7">
    <source>
        <dbReference type="ARBA" id="ARBA00047984"/>
    </source>
</evidence>
<gene>
    <name evidence="10" type="ORF">Terrestrivirus6_40</name>
</gene>
<evidence type="ECO:0000313" key="10">
    <source>
        <dbReference type="EMBL" id="AYV76414.1"/>
    </source>
</evidence>
<dbReference type="InterPro" id="IPR027417">
    <property type="entry name" value="P-loop_NTPase"/>
</dbReference>
<dbReference type="PANTHER" id="PTHR18934">
    <property type="entry name" value="ATP-DEPENDENT RNA HELICASE"/>
    <property type="match status" value="1"/>
</dbReference>
<name>A0A3G4ZQ15_9VIRU</name>
<dbReference type="InterPro" id="IPR014001">
    <property type="entry name" value="Helicase_ATP-bd"/>
</dbReference>
<dbReference type="EC" id="3.6.4.13" evidence="2"/>
<dbReference type="Gene3D" id="3.40.50.300">
    <property type="entry name" value="P-loop containing nucleotide triphosphate hydrolases"/>
    <property type="match status" value="2"/>
</dbReference>
<dbReference type="PROSITE" id="PS51194">
    <property type="entry name" value="HELICASE_CTER"/>
    <property type="match status" value="1"/>
</dbReference>
<evidence type="ECO:0000256" key="3">
    <source>
        <dbReference type="ARBA" id="ARBA00022741"/>
    </source>
</evidence>
<keyword evidence="6" id="KW-0067">ATP-binding</keyword>
<dbReference type="Gene3D" id="1.20.120.1080">
    <property type="match status" value="1"/>
</dbReference>
<dbReference type="CDD" id="cd18791">
    <property type="entry name" value="SF2_C_RHA"/>
    <property type="match status" value="1"/>
</dbReference>
<comment type="catalytic activity">
    <reaction evidence="7">
        <text>ATP + H2O = ADP + phosphate + H(+)</text>
        <dbReference type="Rhea" id="RHEA:13065"/>
        <dbReference type="ChEBI" id="CHEBI:15377"/>
        <dbReference type="ChEBI" id="CHEBI:15378"/>
        <dbReference type="ChEBI" id="CHEBI:30616"/>
        <dbReference type="ChEBI" id="CHEBI:43474"/>
        <dbReference type="ChEBI" id="CHEBI:456216"/>
        <dbReference type="EC" id="3.6.4.13"/>
    </reaction>
</comment>
<dbReference type="GO" id="GO:0005524">
    <property type="term" value="F:ATP binding"/>
    <property type="evidence" value="ECO:0007669"/>
    <property type="project" value="UniProtKB-KW"/>
</dbReference>
<dbReference type="Pfam" id="PF21010">
    <property type="entry name" value="HA2_C"/>
    <property type="match status" value="1"/>
</dbReference>
<dbReference type="SMART" id="SM00487">
    <property type="entry name" value="DEXDc"/>
    <property type="match status" value="1"/>
</dbReference>
<dbReference type="GO" id="GO:0003723">
    <property type="term" value="F:RNA binding"/>
    <property type="evidence" value="ECO:0007669"/>
    <property type="project" value="TreeGrafter"/>
</dbReference>
<dbReference type="SMART" id="SM00490">
    <property type="entry name" value="HELICc"/>
    <property type="match status" value="1"/>
</dbReference>
<evidence type="ECO:0000259" key="8">
    <source>
        <dbReference type="PROSITE" id="PS51192"/>
    </source>
</evidence>